<dbReference type="GO" id="GO:0009536">
    <property type="term" value="C:plastid"/>
    <property type="evidence" value="ECO:0007669"/>
    <property type="project" value="UniProtKB-SubCell"/>
</dbReference>
<sequence length="1029" mass="112605">MSFSSVSVSLSPQQMIESRCCSSSRMYQSRRSRLKKNWSSVSVSSRKDDDGNLQPVLKRRGGDAGFASSCVFCTKKKKLKKKKLSGRRGFGVLVNAVISSSDVVARSSGSSDDDENVDVDATLNTTNNAKMFTKKKNFKVVKVICSDVDGTLVTNADGFSLTGTTEAMIKKALVERKVPTMIATGKTRGPWAEKLFSELNQDEGVPGVFVQGTVTYDGLGNVLESLTMPAIAAEAICGYCRIRGISVVAFCEEKIVCEKRDAQTDLVMKYGEAEPISVPKLSLYEKKPNKMILFWDEETNGSKYENFARFREEAEKMLGNYDVDMTVAVDGMLEFLPKGASKGAAVKRACERILNVEMENVLAIGDAENDLDLLKMAGTSVAVANAKDSVKKVATFTTNATNEEGAVGEAIEKFVFAAADEYEENKEEEGKYVSPPQMAKTQVAETVPTANVAKKKPSMTKKSSEFKIVTKEATEFARANLSETISKVKAEIEKFDKKEFEEKIMKTVVKPVVKSVRAAQGGGSADLAQRRAEMDAENAKRLSDESKSDEASAAKKKLAAKAAVRAAESASKAAILEAERVSSSLDDCKGEECEALEPKAAELTERLAQLQRGLEFEKRKLAEAERLAAAAAASSPPTPTPKATTSTAAPSSALIEPMLEEPEFSLPTATPKKSPPATKGVKSYKSASASFKKTKAEKKSVVKEEKTESEVKAAWKEPIKSEDNSVAWKDEKQLKEKEKEKTPAASGAENNNNFLAAFAASALKTVQTLTSPEARMMQRNAEIAALKAEVIKKALNLDSGRNGDVTEEQLEDFKVTLRKLEAMNNTKTPTRSTLINGQWSLAFTNDTDLLRVGKRRGIFGTRNKRSEGTIDFAVDVFANDDDLIKIEDDKKPKNKMRYEILRSWPQSSETGELTVLSTNALALSPPKTKLFGFIPIGGGGKKKNKTKMKRNKKAANDADEGEEDADENELFDENELATYQSLVVSYLDLEMLSFRSGVDDCVYVFLQKDVDYRVGRGKKKMNSVNKQLK</sequence>
<feature type="region of interest" description="Disordered" evidence="3">
    <location>
        <begin position="940"/>
        <end position="968"/>
    </location>
</feature>
<dbReference type="OrthoDB" id="27226at2759"/>
<feature type="region of interest" description="Disordered" evidence="3">
    <location>
        <begin position="727"/>
        <end position="748"/>
    </location>
</feature>
<dbReference type="Gene3D" id="3.40.50.1000">
    <property type="entry name" value="HAD superfamily/HAD-like"/>
    <property type="match status" value="1"/>
</dbReference>
<feature type="compositionally biased region" description="Acidic residues" evidence="3">
    <location>
        <begin position="957"/>
        <end position="968"/>
    </location>
</feature>
<feature type="region of interest" description="Disordered" evidence="3">
    <location>
        <begin position="38"/>
        <end position="57"/>
    </location>
</feature>
<dbReference type="PANTHER" id="PTHR10000:SF8">
    <property type="entry name" value="HAD SUPERFAMILY HYDROLASE-LIKE, TYPE 3"/>
    <property type="match status" value="1"/>
</dbReference>
<gene>
    <name evidence="5" type="ordered locus">Bathy10g02770</name>
</gene>
<dbReference type="SUPFAM" id="SSF56784">
    <property type="entry name" value="HAD-like"/>
    <property type="match status" value="1"/>
</dbReference>
<dbReference type="GO" id="GO:0000287">
    <property type="term" value="F:magnesium ion binding"/>
    <property type="evidence" value="ECO:0007669"/>
    <property type="project" value="TreeGrafter"/>
</dbReference>
<dbReference type="EMBL" id="FO082269">
    <property type="protein sequence ID" value="CCO18135.1"/>
    <property type="molecule type" value="Genomic_DNA"/>
</dbReference>
<dbReference type="Gene3D" id="3.30.1240.10">
    <property type="match status" value="1"/>
</dbReference>
<feature type="compositionally biased region" description="Basic and acidic residues" evidence="3">
    <location>
        <begin position="727"/>
        <end position="742"/>
    </location>
</feature>
<name>K8F029_9CHLO</name>
<feature type="region of interest" description="Disordered" evidence="3">
    <location>
        <begin position="519"/>
        <end position="549"/>
    </location>
</feature>
<dbReference type="GO" id="GO:0016791">
    <property type="term" value="F:phosphatase activity"/>
    <property type="evidence" value="ECO:0007669"/>
    <property type="project" value="TreeGrafter"/>
</dbReference>
<dbReference type="GO" id="GO:0005829">
    <property type="term" value="C:cytosol"/>
    <property type="evidence" value="ECO:0007669"/>
    <property type="project" value="TreeGrafter"/>
</dbReference>
<feature type="compositionally biased region" description="Basic residues" evidence="3">
    <location>
        <begin position="940"/>
        <end position="953"/>
    </location>
</feature>
<keyword evidence="5" id="KW-0378">Hydrolase</keyword>
<dbReference type="Pfam" id="PF04755">
    <property type="entry name" value="PAP_fibrillin"/>
    <property type="match status" value="1"/>
</dbReference>
<feature type="region of interest" description="Disordered" evidence="3">
    <location>
        <begin position="627"/>
        <end position="650"/>
    </location>
</feature>
<reference evidence="5 6" key="1">
    <citation type="submission" date="2011-10" db="EMBL/GenBank/DDBJ databases">
        <authorList>
            <person name="Genoscope - CEA"/>
        </authorList>
    </citation>
    <scope>NUCLEOTIDE SEQUENCE [LARGE SCALE GENOMIC DNA]</scope>
    <source>
        <strain evidence="5 6">RCC 1105</strain>
    </source>
</reference>
<dbReference type="AlphaFoldDB" id="K8F029"/>
<organism evidence="5 6">
    <name type="scientific">Bathycoccus prasinos</name>
    <dbReference type="NCBI Taxonomy" id="41875"/>
    <lineage>
        <taxon>Eukaryota</taxon>
        <taxon>Viridiplantae</taxon>
        <taxon>Chlorophyta</taxon>
        <taxon>Mamiellophyceae</taxon>
        <taxon>Mamiellales</taxon>
        <taxon>Bathycoccaceae</taxon>
        <taxon>Bathycoccus</taxon>
    </lineage>
</organism>
<proteinExistence type="predicted"/>
<feature type="compositionally biased region" description="Low complexity" evidence="3">
    <location>
        <begin position="628"/>
        <end position="650"/>
    </location>
</feature>
<feature type="compositionally biased region" description="Basic and acidic residues" evidence="3">
    <location>
        <begin position="528"/>
        <end position="549"/>
    </location>
</feature>
<dbReference type="InterPro" id="IPR023214">
    <property type="entry name" value="HAD_sf"/>
</dbReference>
<evidence type="ECO:0000256" key="3">
    <source>
        <dbReference type="SAM" id="MobiDB-lite"/>
    </source>
</evidence>
<comment type="subcellular location">
    <subcellularLocation>
        <location evidence="1">Plastid</location>
    </subcellularLocation>
</comment>
<feature type="compositionally biased region" description="Low complexity" evidence="3">
    <location>
        <begin position="667"/>
        <end position="689"/>
    </location>
</feature>
<dbReference type="InterPro" id="IPR036412">
    <property type="entry name" value="HAD-like_sf"/>
</dbReference>
<dbReference type="GeneID" id="19013352"/>
<feature type="region of interest" description="Disordered" evidence="3">
    <location>
        <begin position="665"/>
        <end position="689"/>
    </location>
</feature>
<evidence type="ECO:0000313" key="5">
    <source>
        <dbReference type="EMBL" id="CCO18135.1"/>
    </source>
</evidence>
<dbReference type="PANTHER" id="PTHR10000">
    <property type="entry name" value="PHOSPHOSERINE PHOSPHATASE"/>
    <property type="match status" value="1"/>
</dbReference>
<accession>K8F029</accession>
<feature type="domain" description="Plastid lipid-associated protein/fibrillin conserved" evidence="4">
    <location>
        <begin position="805"/>
        <end position="871"/>
    </location>
</feature>
<keyword evidence="6" id="KW-1185">Reference proteome</keyword>
<dbReference type="STRING" id="41875.K8F029"/>
<dbReference type="Proteomes" id="UP000198341">
    <property type="component" value="Chromosome 10"/>
</dbReference>
<dbReference type="Pfam" id="PF08282">
    <property type="entry name" value="Hydrolase_3"/>
    <property type="match status" value="1"/>
</dbReference>
<evidence type="ECO:0000256" key="1">
    <source>
        <dbReference type="ARBA" id="ARBA00004474"/>
    </source>
</evidence>
<evidence type="ECO:0000313" key="6">
    <source>
        <dbReference type="Proteomes" id="UP000198341"/>
    </source>
</evidence>
<protein>
    <submittedName>
        <fullName evidence="5">Cof-like hydrolase</fullName>
    </submittedName>
</protein>
<evidence type="ECO:0000259" key="4">
    <source>
        <dbReference type="Pfam" id="PF04755"/>
    </source>
</evidence>
<evidence type="ECO:0000256" key="2">
    <source>
        <dbReference type="ARBA" id="ARBA00022640"/>
    </source>
</evidence>
<dbReference type="eggNOG" id="ENOG502S1YA">
    <property type="taxonomic scope" value="Eukaryota"/>
</dbReference>
<dbReference type="InterPro" id="IPR006843">
    <property type="entry name" value="PAP/fibrillin_dom"/>
</dbReference>
<dbReference type="KEGG" id="bpg:Bathy10g02770"/>
<dbReference type="RefSeq" id="XP_007510602.1">
    <property type="nucleotide sequence ID" value="XM_007510540.1"/>
</dbReference>
<keyword evidence="2" id="KW-0934">Plastid</keyword>